<evidence type="ECO:0000313" key="2">
    <source>
        <dbReference type="Proteomes" id="UP000579945"/>
    </source>
</evidence>
<name>A0A7W5V8P6_9ACTN</name>
<keyword evidence="2" id="KW-1185">Reference proteome</keyword>
<sequence>MLSSEVPSSSRIMDFTLVGAPAGPLVVCADSRYGGVWTWDPLRDVWQQERPLTFEPGTRWPPGIPMLRTVSIRWPQSWPADV</sequence>
<comment type="caution">
    <text evidence="1">The sequence shown here is derived from an EMBL/GenBank/DDBJ whole genome shotgun (WGS) entry which is preliminary data.</text>
</comment>
<evidence type="ECO:0000313" key="1">
    <source>
        <dbReference type="EMBL" id="MBB3726955.1"/>
    </source>
</evidence>
<accession>A0A7W5V8P6</accession>
<dbReference type="AlphaFoldDB" id="A0A7W5V8P6"/>
<gene>
    <name evidence="1" type="ORF">FHR33_002815</name>
</gene>
<protein>
    <submittedName>
        <fullName evidence="1">Uncharacterized protein</fullName>
    </submittedName>
</protein>
<reference evidence="1 2" key="1">
    <citation type="submission" date="2020-08" db="EMBL/GenBank/DDBJ databases">
        <title>Sequencing the genomes of 1000 actinobacteria strains.</title>
        <authorList>
            <person name="Klenk H.-P."/>
        </authorList>
    </citation>
    <scope>NUCLEOTIDE SEQUENCE [LARGE SCALE GENOMIC DNA]</scope>
    <source>
        <strain evidence="1 2">DSM 44320</strain>
    </source>
</reference>
<dbReference type="EMBL" id="JACIBV010000001">
    <property type="protein sequence ID" value="MBB3726955.1"/>
    <property type="molecule type" value="Genomic_DNA"/>
</dbReference>
<dbReference type="Proteomes" id="UP000579945">
    <property type="component" value="Unassembled WGS sequence"/>
</dbReference>
<proteinExistence type="predicted"/>
<organism evidence="1 2">
    <name type="scientific">Nonomuraea dietziae</name>
    <dbReference type="NCBI Taxonomy" id="65515"/>
    <lineage>
        <taxon>Bacteria</taxon>
        <taxon>Bacillati</taxon>
        <taxon>Actinomycetota</taxon>
        <taxon>Actinomycetes</taxon>
        <taxon>Streptosporangiales</taxon>
        <taxon>Streptosporangiaceae</taxon>
        <taxon>Nonomuraea</taxon>
    </lineage>
</organism>